<comment type="caution">
    <text evidence="2">The sequence shown here is derived from an EMBL/GenBank/DDBJ whole genome shotgun (WGS) entry which is preliminary data.</text>
</comment>
<proteinExistence type="predicted"/>
<sequence>MFVGSAGFRPANQFGETEALRNVVNGGSGEKGGTGIKNESHSAICRSIIPYPPHINTILLIFDMVCITLIFAMEFIFKTLFLCDRRTVLTGGDKVEFWPSKLATAKFLLKDMKLVKKTIPNTISPKL</sequence>
<dbReference type="AlphaFoldDB" id="A0A1R3KSE6"/>
<evidence type="ECO:0000313" key="2">
    <source>
        <dbReference type="EMBL" id="OMP10023.1"/>
    </source>
</evidence>
<gene>
    <name evidence="2" type="ORF">COLO4_04901</name>
</gene>
<evidence type="ECO:0000313" key="3">
    <source>
        <dbReference type="Proteomes" id="UP000187203"/>
    </source>
</evidence>
<organism evidence="2 3">
    <name type="scientific">Corchorus olitorius</name>
    <dbReference type="NCBI Taxonomy" id="93759"/>
    <lineage>
        <taxon>Eukaryota</taxon>
        <taxon>Viridiplantae</taxon>
        <taxon>Streptophyta</taxon>
        <taxon>Embryophyta</taxon>
        <taxon>Tracheophyta</taxon>
        <taxon>Spermatophyta</taxon>
        <taxon>Magnoliopsida</taxon>
        <taxon>eudicotyledons</taxon>
        <taxon>Gunneridae</taxon>
        <taxon>Pentapetalae</taxon>
        <taxon>rosids</taxon>
        <taxon>malvids</taxon>
        <taxon>Malvales</taxon>
        <taxon>Malvaceae</taxon>
        <taxon>Grewioideae</taxon>
        <taxon>Apeibeae</taxon>
        <taxon>Corchorus</taxon>
    </lineage>
</organism>
<dbReference type="EMBL" id="AWUE01012068">
    <property type="protein sequence ID" value="OMP10023.1"/>
    <property type="molecule type" value="Genomic_DNA"/>
</dbReference>
<keyword evidence="1" id="KW-0812">Transmembrane</keyword>
<feature type="transmembrane region" description="Helical" evidence="1">
    <location>
        <begin position="57"/>
        <end position="77"/>
    </location>
</feature>
<protein>
    <submittedName>
        <fullName evidence="2">O-acyltransferase WSD1-like protein</fullName>
    </submittedName>
</protein>
<name>A0A1R3KSE6_9ROSI</name>
<dbReference type="Proteomes" id="UP000187203">
    <property type="component" value="Unassembled WGS sequence"/>
</dbReference>
<reference evidence="3" key="1">
    <citation type="submission" date="2013-09" db="EMBL/GenBank/DDBJ databases">
        <title>Corchorus olitorius genome sequencing.</title>
        <authorList>
            <person name="Alam M."/>
            <person name="Haque M.S."/>
            <person name="Islam M.S."/>
            <person name="Emdad E.M."/>
            <person name="Islam M.M."/>
            <person name="Ahmed B."/>
            <person name="Halim A."/>
            <person name="Hossen Q.M.M."/>
            <person name="Hossain M.Z."/>
            <person name="Ahmed R."/>
            <person name="Khan M.M."/>
            <person name="Islam R."/>
            <person name="Rashid M.M."/>
            <person name="Khan S.A."/>
            <person name="Rahman M.S."/>
            <person name="Alam M."/>
            <person name="Yahiya A.S."/>
            <person name="Khan M.S."/>
            <person name="Azam M.S."/>
            <person name="Haque T."/>
            <person name="Lashkar M.Z.H."/>
            <person name="Akhand A.I."/>
            <person name="Morshed G."/>
            <person name="Roy S."/>
            <person name="Uddin K.S."/>
            <person name="Rabeya T."/>
            <person name="Hossain A.S."/>
            <person name="Chowdhury A."/>
            <person name="Snigdha A.R."/>
            <person name="Mortoza M.S."/>
            <person name="Matin S.A."/>
            <person name="Hoque S.M.E."/>
            <person name="Islam M.K."/>
            <person name="Roy D.K."/>
            <person name="Haider R."/>
            <person name="Moosa M.M."/>
            <person name="Elias S.M."/>
            <person name="Hasan A.M."/>
            <person name="Jahan S."/>
            <person name="Shafiuddin M."/>
            <person name="Mahmood N."/>
            <person name="Shommy N.S."/>
        </authorList>
    </citation>
    <scope>NUCLEOTIDE SEQUENCE [LARGE SCALE GENOMIC DNA]</scope>
    <source>
        <strain evidence="3">cv. O-4</strain>
    </source>
</reference>
<keyword evidence="1" id="KW-1133">Transmembrane helix</keyword>
<dbReference type="OrthoDB" id="619536at2759"/>
<dbReference type="STRING" id="93759.A0A1R3KSE6"/>
<accession>A0A1R3KSE6</accession>
<keyword evidence="1" id="KW-0472">Membrane</keyword>
<evidence type="ECO:0000256" key="1">
    <source>
        <dbReference type="SAM" id="Phobius"/>
    </source>
</evidence>
<keyword evidence="3" id="KW-1185">Reference proteome</keyword>